<dbReference type="EMBL" id="WMIB01000001">
    <property type="protein sequence ID" value="MTH52388.1"/>
    <property type="molecule type" value="Genomic_DNA"/>
</dbReference>
<dbReference type="OrthoDB" id="2376828at2"/>
<comment type="caution">
    <text evidence="1">The sequence shown here is derived from an EMBL/GenBank/DDBJ whole genome shotgun (WGS) entry which is preliminary data.</text>
</comment>
<name>A0A7X2S392_9BACI</name>
<dbReference type="AlphaFoldDB" id="A0A7X2S392"/>
<accession>A0A7X2S392</accession>
<protein>
    <submittedName>
        <fullName evidence="1">Uncharacterized protein</fullName>
    </submittedName>
</protein>
<proteinExistence type="predicted"/>
<sequence length="67" mass="7696">MYKKVCPRCAKSSYSSCRSGEWICPVCSNDLTFQRVLFESAQTKVTRLDPYKNRNESAVESVYSIYA</sequence>
<gene>
    <name evidence="1" type="ORF">GKZ89_03140</name>
</gene>
<dbReference type="Proteomes" id="UP000434639">
    <property type="component" value="Unassembled WGS sequence"/>
</dbReference>
<evidence type="ECO:0000313" key="2">
    <source>
        <dbReference type="Proteomes" id="UP000434639"/>
    </source>
</evidence>
<dbReference type="RefSeq" id="WP_155110890.1">
    <property type="nucleotide sequence ID" value="NZ_WMIB01000001.1"/>
</dbReference>
<keyword evidence="2" id="KW-1185">Reference proteome</keyword>
<organism evidence="1 2">
    <name type="scientific">Metabacillus mangrovi</name>
    <dbReference type="NCBI Taxonomy" id="1491830"/>
    <lineage>
        <taxon>Bacteria</taxon>
        <taxon>Bacillati</taxon>
        <taxon>Bacillota</taxon>
        <taxon>Bacilli</taxon>
        <taxon>Bacillales</taxon>
        <taxon>Bacillaceae</taxon>
        <taxon>Metabacillus</taxon>
    </lineage>
</organism>
<evidence type="ECO:0000313" key="1">
    <source>
        <dbReference type="EMBL" id="MTH52388.1"/>
    </source>
</evidence>
<reference evidence="1 2" key="1">
    <citation type="journal article" date="2017" name="Int. J. Syst. Evol. Microbiol.">
        <title>Bacillus mangrovi sp. nov., isolated from a sediment sample from a mangrove forest.</title>
        <authorList>
            <person name="Gupta V."/>
            <person name="Singh P.K."/>
            <person name="Korpole S."/>
            <person name="Tanuku N.R.S."/>
            <person name="Pinnaka A.K."/>
        </authorList>
    </citation>
    <scope>NUCLEOTIDE SEQUENCE [LARGE SCALE GENOMIC DNA]</scope>
    <source>
        <strain evidence="1 2">KCTC 33872</strain>
    </source>
</reference>